<accession>A0A0L9U663</accession>
<dbReference type="Gramene" id="KOM37909">
    <property type="protein sequence ID" value="KOM37909"/>
    <property type="gene ID" value="LR48_Vigan03g129100"/>
</dbReference>
<protein>
    <submittedName>
        <fullName evidence="1">Uncharacterized protein</fullName>
    </submittedName>
</protein>
<evidence type="ECO:0000313" key="1">
    <source>
        <dbReference type="EMBL" id="KOM37909.1"/>
    </source>
</evidence>
<sequence length="200" mass="23270">MACKYVRLRYYRFYGFQFPNLFEAQSLTHLVKQKTYIYLDLIKVFYYNLRVRDGVATIKVKGVRIILDDDILTNMAMMTIWDDAVKVHLSIDDEANQDDADEDINAHMAEPVNEVDPSTAGPSVIPSSSSLSMEEHFSNLSRQMEEMSMLHQTRQEELLEMHQSHYSYVTERLEDFDIRLGNIKEPLNLQPPDQLPSPTF</sequence>
<reference evidence="2" key="1">
    <citation type="journal article" date="2015" name="Proc. Natl. Acad. Sci. U.S.A.">
        <title>Genome sequencing of adzuki bean (Vigna angularis) provides insight into high starch and low fat accumulation and domestication.</title>
        <authorList>
            <person name="Yang K."/>
            <person name="Tian Z."/>
            <person name="Chen C."/>
            <person name="Luo L."/>
            <person name="Zhao B."/>
            <person name="Wang Z."/>
            <person name="Yu L."/>
            <person name="Li Y."/>
            <person name="Sun Y."/>
            <person name="Li W."/>
            <person name="Chen Y."/>
            <person name="Li Y."/>
            <person name="Zhang Y."/>
            <person name="Ai D."/>
            <person name="Zhao J."/>
            <person name="Shang C."/>
            <person name="Ma Y."/>
            <person name="Wu B."/>
            <person name="Wang M."/>
            <person name="Gao L."/>
            <person name="Sun D."/>
            <person name="Zhang P."/>
            <person name="Guo F."/>
            <person name="Wang W."/>
            <person name="Li Y."/>
            <person name="Wang J."/>
            <person name="Varshney R.K."/>
            <person name="Wang J."/>
            <person name="Ling H.Q."/>
            <person name="Wan P."/>
        </authorList>
    </citation>
    <scope>NUCLEOTIDE SEQUENCE</scope>
    <source>
        <strain evidence="2">cv. Jingnong 6</strain>
    </source>
</reference>
<organism evidence="1 2">
    <name type="scientific">Phaseolus angularis</name>
    <name type="common">Azuki bean</name>
    <name type="synonym">Vigna angularis</name>
    <dbReference type="NCBI Taxonomy" id="3914"/>
    <lineage>
        <taxon>Eukaryota</taxon>
        <taxon>Viridiplantae</taxon>
        <taxon>Streptophyta</taxon>
        <taxon>Embryophyta</taxon>
        <taxon>Tracheophyta</taxon>
        <taxon>Spermatophyta</taxon>
        <taxon>Magnoliopsida</taxon>
        <taxon>eudicotyledons</taxon>
        <taxon>Gunneridae</taxon>
        <taxon>Pentapetalae</taxon>
        <taxon>rosids</taxon>
        <taxon>fabids</taxon>
        <taxon>Fabales</taxon>
        <taxon>Fabaceae</taxon>
        <taxon>Papilionoideae</taxon>
        <taxon>50 kb inversion clade</taxon>
        <taxon>NPAAA clade</taxon>
        <taxon>indigoferoid/millettioid clade</taxon>
        <taxon>Phaseoleae</taxon>
        <taxon>Vigna</taxon>
    </lineage>
</organism>
<dbReference type="EMBL" id="CM003373">
    <property type="protein sequence ID" value="KOM37909.1"/>
    <property type="molecule type" value="Genomic_DNA"/>
</dbReference>
<dbReference type="AlphaFoldDB" id="A0A0L9U663"/>
<dbReference type="Proteomes" id="UP000053144">
    <property type="component" value="Chromosome 3"/>
</dbReference>
<name>A0A0L9U663_PHAAN</name>
<evidence type="ECO:0000313" key="2">
    <source>
        <dbReference type="Proteomes" id="UP000053144"/>
    </source>
</evidence>
<gene>
    <name evidence="1" type="ORF">LR48_Vigan03g129100</name>
</gene>
<proteinExistence type="predicted"/>